<organism evidence="1 2">
    <name type="scientific">Aureococcus anophagefferens</name>
    <name type="common">Harmful bloom alga</name>
    <dbReference type="NCBI Taxonomy" id="44056"/>
    <lineage>
        <taxon>Eukaryota</taxon>
        <taxon>Sar</taxon>
        <taxon>Stramenopiles</taxon>
        <taxon>Ochrophyta</taxon>
        <taxon>Pelagophyceae</taxon>
        <taxon>Pelagomonadales</taxon>
        <taxon>Pelagomonadaceae</taxon>
        <taxon>Aureococcus</taxon>
    </lineage>
</organism>
<dbReference type="Proteomes" id="UP001363151">
    <property type="component" value="Unassembled WGS sequence"/>
</dbReference>
<evidence type="ECO:0000313" key="2">
    <source>
        <dbReference type="Proteomes" id="UP001363151"/>
    </source>
</evidence>
<protein>
    <submittedName>
        <fullName evidence="1">Uncharacterized protein</fullName>
    </submittedName>
</protein>
<proteinExistence type="predicted"/>
<evidence type="ECO:0000313" key="1">
    <source>
        <dbReference type="EMBL" id="KAK7248846.1"/>
    </source>
</evidence>
<gene>
    <name evidence="1" type="ORF">SO694_00042152</name>
</gene>
<name>A0ABR1G6B4_AURAN</name>
<accession>A0ABR1G6B4</accession>
<keyword evidence="2" id="KW-1185">Reference proteome</keyword>
<reference evidence="1 2" key="1">
    <citation type="submission" date="2024-03" db="EMBL/GenBank/DDBJ databases">
        <title>Aureococcus anophagefferens CCMP1851 and Kratosvirus quantuckense: Draft genome of a second virus-susceptible host strain in the model system.</title>
        <authorList>
            <person name="Chase E."/>
            <person name="Truchon A.R."/>
            <person name="Schepens W."/>
            <person name="Wilhelm S.W."/>
        </authorList>
    </citation>
    <scope>NUCLEOTIDE SEQUENCE [LARGE SCALE GENOMIC DNA]</scope>
    <source>
        <strain evidence="1 2">CCMP1851</strain>
    </source>
</reference>
<comment type="caution">
    <text evidence="1">The sequence shown here is derived from an EMBL/GenBank/DDBJ whole genome shotgun (WGS) entry which is preliminary data.</text>
</comment>
<sequence>MAAHKGKPIGGLIKDKRAKGRFWRLKSYAKVLGAGLCVLCVGRFAASSWDSVVVSNLLFRSTKILDVVFRPSTEDAALPHIKKYLDARWDEIRGRRRDFALWDYFDLRDALAARGRRPRKWSELVVARMELWAAKLGATGDKRFTIEKDKCVMLDMLKMLRLPHPRVRRTWMEDEYDAGELRAYLLAQAYPAILKVGHIHQQKSTLFLPDADSVTARVDEFVSWVSAKMRVKFDDGSAMWAKSTNKLYAVTDPCLIVQDVVNPKAFVGARADGNALRPVELLVEVVWGVPMHAVAIVSIRGEMILGKAQRKAQHQDTVEFLVRRDGWACYKWPKINAPGAFFSKWYVNRHSHVRLHRKLQETWFKTRDPTRGDRGWRKTCAGLRAFERRACKSEYRVAQTLFWAKYGALASHLPKVGADYLRCDVFVAPDGDVSLNEISLSSYWGNTLSDAWQTRFLDLWIDGYGAPPNDDDELLAPNEGGAAFETTFTGPLPSPTYLVRQGSTTLLGGKLPVKTSDLEGEPRGGAFLTWP</sequence>
<dbReference type="EMBL" id="JBBJCI010000085">
    <property type="protein sequence ID" value="KAK7248846.1"/>
    <property type="molecule type" value="Genomic_DNA"/>
</dbReference>